<reference evidence="1 2" key="1">
    <citation type="journal article" date="2011" name="Proc. Natl. Acad. Sci. U.S.A.">
        <title>Evolutionary erosion of yeast sex chromosomes by mating-type switching accidents.</title>
        <authorList>
            <person name="Gordon J.L."/>
            <person name="Armisen D."/>
            <person name="Proux-Wera E."/>
            <person name="Oheigeartaigh S.S."/>
            <person name="Byrne K.P."/>
            <person name="Wolfe K.H."/>
        </authorList>
    </citation>
    <scope>NUCLEOTIDE SEQUENCE [LARGE SCALE GENOMIC DNA]</scope>
    <source>
        <strain evidence="2">ATCC 24235 / CBS 4417 / NBRC 1672 / NRRL Y-8282 / UCD 70-5</strain>
    </source>
</reference>
<dbReference type="EMBL" id="HE612869">
    <property type="protein sequence ID" value="CCE65862.1"/>
    <property type="molecule type" value="Genomic_DNA"/>
</dbReference>
<name>G8C134_TETPH</name>
<protein>
    <submittedName>
        <fullName evidence="1">Uncharacterized protein</fullName>
    </submittedName>
</protein>
<dbReference type="Proteomes" id="UP000005666">
    <property type="component" value="Chromosome 14"/>
</dbReference>
<dbReference type="OMA" id="NDYIQNV"/>
<gene>
    <name evidence="1" type="primary">TPHA0N00810</name>
    <name evidence="1" type="ordered locus">TPHA_0N00810</name>
</gene>
<dbReference type="HOGENOM" id="CLU_038968_0_0_1"/>
<dbReference type="RefSeq" id="XP_003688296.1">
    <property type="nucleotide sequence ID" value="XM_003688248.1"/>
</dbReference>
<proteinExistence type="predicted"/>
<dbReference type="eggNOG" id="ENOG502QVKH">
    <property type="taxonomic scope" value="Eukaryota"/>
</dbReference>
<sequence length="528" mass="61145">MLRFKRTFSIGFPILGPTLKAELLKVINHDQLLPIRNQITQELLKGEDSDINSELLKLIGKSEVSLQKKIEMNNYLIEKLTKFDYSIATRHSKNVIYHKMKFSNNAFIEMLKYNPGRNVNSWQLFLENRNSIKVNDEIILNILRKVIYFDQADLDDSKTNMNEQDLARSVVLINMLKDKSLIDEDTTKRLGEQIVLNDMSFVLSFLKGINIPIHTVLENLDLTKITGYNLIGIFEFYNFNIIKEHPELLEAILSLLGKNDTVIPPNDLVQKIKDFETELMNPVNKNLIGENISFACPKSYATSDYFKKIYHDIVEAGVDKTNIQIAVELLRIVGRYKNDIEHATTLLKKYMENIRDFKDYNEKMETELFHQMFLNNAYLALNNPDKMDQCMQNMLHYSKKITSKDHVSTEMTDVQKSVLLLVYSKVDPSKALNYFNDNIETTSKEQNSITNISPSARLIESFILVQLAEKDIHLARVIFERAHIEGIIKTASEKKMIKKILSEYGEAMENGNVDLMVKHIINELIRKY</sequence>
<keyword evidence="2" id="KW-1185">Reference proteome</keyword>
<organism evidence="1 2">
    <name type="scientific">Tetrapisispora phaffii (strain ATCC 24235 / CBS 4417 / NBRC 1672 / NRRL Y-8282 / UCD 70-5)</name>
    <name type="common">Yeast</name>
    <name type="synonym">Fabospora phaffii</name>
    <dbReference type="NCBI Taxonomy" id="1071381"/>
    <lineage>
        <taxon>Eukaryota</taxon>
        <taxon>Fungi</taxon>
        <taxon>Dikarya</taxon>
        <taxon>Ascomycota</taxon>
        <taxon>Saccharomycotina</taxon>
        <taxon>Saccharomycetes</taxon>
        <taxon>Saccharomycetales</taxon>
        <taxon>Saccharomycetaceae</taxon>
        <taxon>Tetrapisispora</taxon>
    </lineage>
</organism>
<accession>G8C134</accession>
<evidence type="ECO:0000313" key="2">
    <source>
        <dbReference type="Proteomes" id="UP000005666"/>
    </source>
</evidence>
<evidence type="ECO:0000313" key="1">
    <source>
        <dbReference type="EMBL" id="CCE65862.1"/>
    </source>
</evidence>
<dbReference type="AlphaFoldDB" id="G8C134"/>
<dbReference type="KEGG" id="tpf:TPHA_0N00810"/>
<dbReference type="OrthoDB" id="4046837at2759"/>
<dbReference type="GeneID" id="11532108"/>